<dbReference type="GeneID" id="113492836"/>
<reference evidence="3" key="1">
    <citation type="submission" date="2025-08" db="UniProtKB">
        <authorList>
            <consortium name="RefSeq"/>
        </authorList>
    </citation>
    <scope>IDENTIFICATION</scope>
</reference>
<feature type="compositionally biased region" description="Basic and acidic residues" evidence="1">
    <location>
        <begin position="381"/>
        <end position="395"/>
    </location>
</feature>
<sequence length="677" mass="74654">MSSTSSSDCDNCDYCQCGRSLDNNYSYDCYGRPIISSRHVPFCSNVGSIHPLIYYAEVVVGVLIEGSNPWVRNPDPAQRRNNCLETISHRPNRRQRCDQPRKEKNCFVKAFEWYTQERIPASPKTCPAAERCGFANWLDSKYIEYLHDSRMEQHVYQLTTQPTTTIEPCATCPSPEPCTTTKRFPRMKSPWRKRRRSCKDSGDVPENLIYRCLNQSCEFIMQPKDLTRAASDCCYPTTNSGCNKSNATVMSSNPPGTLRGTGKSFSMTSVCRETNQNPIDIIPSTVQEGSKTKPPNPPPPSPDQKTCCECREKIQQVPSKPMKSKKTDVSCQCPEEKVVPVDETTQYECLCLRTKSSKTNVNPDAGEPLTCCKCAGVNEPASDKTRSKRLSKSDIKPTFVPSTQEYTSKKKEKQVHVFCQCPEETVVTVDTPTQYQPAAAPTECVCGARNSLTPNANVPNVVAAPNNYGSSVCAPTLRTSSVYTPTIRTSNVCDPTRRTSSVCDPTRRSSGVCEPTIRNPTVCDPTVRTSNNGDLNGRIPSVCDPNVCDPQICAPTGRNSSICAPNVLNTPVQDIKETQRVFGPPGVRRQSFTTVTVSDVEASACACVAAADSCVCPPSDVVAKDIVVTKYSRSLTLVANDGVQTSDHSICFERDVVNQYPLFMKIVCADRLNNVCF</sequence>
<evidence type="ECO:0000313" key="3">
    <source>
        <dbReference type="RefSeq" id="XP_026726320.1"/>
    </source>
</evidence>
<name>A0A7E5VDJ4_TRINI</name>
<evidence type="ECO:0000256" key="1">
    <source>
        <dbReference type="SAM" id="MobiDB-lite"/>
    </source>
</evidence>
<proteinExistence type="predicted"/>
<evidence type="ECO:0000313" key="2">
    <source>
        <dbReference type="Proteomes" id="UP000322000"/>
    </source>
</evidence>
<dbReference type="Proteomes" id="UP000322000">
    <property type="component" value="Chromosome 4"/>
</dbReference>
<protein>
    <submittedName>
        <fullName evidence="3">Flocculation protein FLO11-like isoform X1</fullName>
    </submittedName>
</protein>
<dbReference type="RefSeq" id="XP_026726320.1">
    <property type="nucleotide sequence ID" value="XM_026870519.1"/>
</dbReference>
<gene>
    <name evidence="3" type="primary">LOC113492836</name>
</gene>
<dbReference type="KEGG" id="tnl:113492836"/>
<keyword evidence="2" id="KW-1185">Reference proteome</keyword>
<feature type="compositionally biased region" description="Polar residues" evidence="1">
    <location>
        <begin position="276"/>
        <end position="289"/>
    </location>
</feature>
<dbReference type="InParanoid" id="A0A7E5VDJ4"/>
<accession>A0A7E5VDJ4</accession>
<feature type="region of interest" description="Disordered" evidence="1">
    <location>
        <begin position="380"/>
        <end position="399"/>
    </location>
</feature>
<organism evidence="2 3">
    <name type="scientific">Trichoplusia ni</name>
    <name type="common">Cabbage looper</name>
    <dbReference type="NCBI Taxonomy" id="7111"/>
    <lineage>
        <taxon>Eukaryota</taxon>
        <taxon>Metazoa</taxon>
        <taxon>Ecdysozoa</taxon>
        <taxon>Arthropoda</taxon>
        <taxon>Hexapoda</taxon>
        <taxon>Insecta</taxon>
        <taxon>Pterygota</taxon>
        <taxon>Neoptera</taxon>
        <taxon>Endopterygota</taxon>
        <taxon>Lepidoptera</taxon>
        <taxon>Glossata</taxon>
        <taxon>Ditrysia</taxon>
        <taxon>Noctuoidea</taxon>
        <taxon>Noctuidae</taxon>
        <taxon>Plusiinae</taxon>
        <taxon>Trichoplusia</taxon>
    </lineage>
</organism>
<dbReference type="AlphaFoldDB" id="A0A7E5VDJ4"/>
<dbReference type="OrthoDB" id="7411956at2759"/>
<feature type="region of interest" description="Disordered" evidence="1">
    <location>
        <begin position="276"/>
        <end position="306"/>
    </location>
</feature>